<organism evidence="1 2">
    <name type="scientific">Hemibagrus wyckioides</name>
    <dbReference type="NCBI Taxonomy" id="337641"/>
    <lineage>
        <taxon>Eukaryota</taxon>
        <taxon>Metazoa</taxon>
        <taxon>Chordata</taxon>
        <taxon>Craniata</taxon>
        <taxon>Vertebrata</taxon>
        <taxon>Euteleostomi</taxon>
        <taxon>Actinopterygii</taxon>
        <taxon>Neopterygii</taxon>
        <taxon>Teleostei</taxon>
        <taxon>Ostariophysi</taxon>
        <taxon>Siluriformes</taxon>
        <taxon>Bagridae</taxon>
        <taxon>Hemibagrus</taxon>
    </lineage>
</organism>
<name>A0A9D3SPV5_9TELE</name>
<reference evidence="1 2" key="1">
    <citation type="submission" date="2021-06" db="EMBL/GenBank/DDBJ databases">
        <title>Chromosome-level genome assembly of the red-tail catfish (Hemibagrus wyckioides).</title>
        <authorList>
            <person name="Shao F."/>
        </authorList>
    </citation>
    <scope>NUCLEOTIDE SEQUENCE [LARGE SCALE GENOMIC DNA]</scope>
    <source>
        <strain evidence="1">EC202008001</strain>
        <tissue evidence="1">Blood</tissue>
    </source>
</reference>
<comment type="caution">
    <text evidence="1">The sequence shown here is derived from an EMBL/GenBank/DDBJ whole genome shotgun (WGS) entry which is preliminary data.</text>
</comment>
<accession>A0A9D3SPV5</accession>
<dbReference type="AlphaFoldDB" id="A0A9D3SPV5"/>
<protein>
    <submittedName>
        <fullName evidence="1">Uncharacterized protein</fullName>
    </submittedName>
</protein>
<gene>
    <name evidence="1" type="ORF">KOW79_004645</name>
</gene>
<dbReference type="EMBL" id="JAHKSW010000005">
    <property type="protein sequence ID" value="KAG7332811.1"/>
    <property type="molecule type" value="Genomic_DNA"/>
</dbReference>
<keyword evidence="2" id="KW-1185">Reference proteome</keyword>
<sequence length="140" mass="15877">MIQESFVHCFRSCGLQNQTKFTGCFLEVLVDETQPYISLLAAGSSDPDYMSCWLQQGLGVMKSCFHHYSDLSYTIIQNIVSECVINKECVTCFMMVYSSSNQQCLQKFMRLFGLTPVEQKQAKDFFICSINALISLTAQC</sequence>
<dbReference type="Proteomes" id="UP000824219">
    <property type="component" value="Linkage Group LG05"/>
</dbReference>
<evidence type="ECO:0000313" key="2">
    <source>
        <dbReference type="Proteomes" id="UP000824219"/>
    </source>
</evidence>
<proteinExistence type="predicted"/>
<dbReference type="OrthoDB" id="10293921at2759"/>
<evidence type="ECO:0000313" key="1">
    <source>
        <dbReference type="EMBL" id="KAG7332811.1"/>
    </source>
</evidence>